<accession>A0A0J7YM46</accession>
<evidence type="ECO:0000256" key="1">
    <source>
        <dbReference type="SAM" id="MobiDB-lite"/>
    </source>
</evidence>
<organism evidence="2 3">
    <name type="scientific">Beta vulgaris subsp. vulgaris</name>
    <name type="common">Beet</name>
    <dbReference type="NCBI Taxonomy" id="3555"/>
    <lineage>
        <taxon>Eukaryota</taxon>
        <taxon>Viridiplantae</taxon>
        <taxon>Streptophyta</taxon>
        <taxon>Embryophyta</taxon>
        <taxon>Tracheophyta</taxon>
        <taxon>Spermatophyta</taxon>
        <taxon>Magnoliopsida</taxon>
        <taxon>eudicotyledons</taxon>
        <taxon>Gunneridae</taxon>
        <taxon>Pentapetalae</taxon>
        <taxon>Caryophyllales</taxon>
        <taxon>Chenopodiaceae</taxon>
        <taxon>Betoideae</taxon>
        <taxon>Beta</taxon>
    </lineage>
</organism>
<sequence>MMRLRTVEWFEGPGGGREDFEGIGDGGSAQEGRRRCGAMLGDRCGLKRRGRLPGDVVRAGDAREVVGAKRIRWGSSGFLVPNDLEGDGGGAQRR</sequence>
<dbReference type="AlphaFoldDB" id="A0A0J7YM46"/>
<gene>
    <name evidence="2" type="ORF">BVRB_017870</name>
</gene>
<dbReference type="Gramene" id="KMS64671">
    <property type="protein sequence ID" value="KMS64671"/>
    <property type="gene ID" value="BVRB_017870"/>
</dbReference>
<dbReference type="EMBL" id="KQ125892">
    <property type="protein sequence ID" value="KMS64671.1"/>
    <property type="molecule type" value="Genomic_DNA"/>
</dbReference>
<keyword evidence="3" id="KW-1185">Reference proteome</keyword>
<protein>
    <submittedName>
        <fullName evidence="2">Uncharacterized protein</fullName>
    </submittedName>
</protein>
<dbReference type="Proteomes" id="UP000035740">
    <property type="component" value="Unassembled WGS sequence"/>
</dbReference>
<name>A0A0J7YM46_BETVV</name>
<feature type="region of interest" description="Disordered" evidence="1">
    <location>
        <begin position="15"/>
        <end position="34"/>
    </location>
</feature>
<evidence type="ECO:0000313" key="2">
    <source>
        <dbReference type="EMBL" id="KMS64671.1"/>
    </source>
</evidence>
<reference evidence="2 3" key="1">
    <citation type="journal article" date="2014" name="Nature">
        <title>The genome of the recently domesticated crop plant sugar beet (Beta vulgaris).</title>
        <authorList>
            <person name="Dohm J.C."/>
            <person name="Minoche A.E."/>
            <person name="Holtgrawe D."/>
            <person name="Capella-Gutierrez S."/>
            <person name="Zakrzewski F."/>
            <person name="Tafer H."/>
            <person name="Rupp O."/>
            <person name="Sorensen T.R."/>
            <person name="Stracke R."/>
            <person name="Reinhardt R."/>
            <person name="Goesmann A."/>
            <person name="Kraft T."/>
            <person name="Schulz B."/>
            <person name="Stadler P.F."/>
            <person name="Schmidt T."/>
            <person name="Gabaldon T."/>
            <person name="Lehrach H."/>
            <person name="Weisshaar B."/>
            <person name="Himmelbauer H."/>
        </authorList>
    </citation>
    <scope>NUCLEOTIDE SEQUENCE [LARGE SCALE GENOMIC DNA]</scope>
    <source>
        <tissue evidence="2">Taproot</tissue>
    </source>
</reference>
<proteinExistence type="predicted"/>
<evidence type="ECO:0000313" key="3">
    <source>
        <dbReference type="Proteomes" id="UP000035740"/>
    </source>
</evidence>